<dbReference type="Gene3D" id="3.30.240.20">
    <property type="entry name" value="bsu07140 like domains"/>
    <property type="match status" value="1"/>
</dbReference>
<dbReference type="InterPro" id="IPR023090">
    <property type="entry name" value="UPF0702_alpha/beta_dom_sf"/>
</dbReference>
<comment type="subcellular location">
    <subcellularLocation>
        <location evidence="1">Cell membrane</location>
        <topology evidence="1">Multi-pass membrane protein</topology>
    </subcellularLocation>
</comment>
<evidence type="ECO:0000256" key="4">
    <source>
        <dbReference type="ARBA" id="ARBA00022692"/>
    </source>
</evidence>
<keyword evidence="3" id="KW-1003">Cell membrane</keyword>
<dbReference type="InterPro" id="IPR007353">
    <property type="entry name" value="DUF421"/>
</dbReference>
<dbReference type="EMBL" id="JAGGKT010000005">
    <property type="protein sequence ID" value="MBP1932137.1"/>
    <property type="molecule type" value="Genomic_DNA"/>
</dbReference>
<sequence length="223" mass="25343">MNFIWHAIVMLSVGFVLIRILGKKTVGEMTGLEIITLLAMASMIGHAMPDHGVMKTIIILCIFVSLLILVQFLSLKYDTLEKWIMGKASLVIRNGTVQHKNLKKLRLTVDQLEAKLREKGITSFADVKTATIEISGELGYELTKQAKPVTVGELEQILYPFQKQLAEQNLLLQELKMMHPSSFINPQPQQQQVPEPNKPIISPNLFDEVVYKQHELPVEERWD</sequence>
<dbReference type="RefSeq" id="WP_209810201.1">
    <property type="nucleotide sequence ID" value="NZ_JAGGKT010000005.1"/>
</dbReference>
<evidence type="ECO:0000313" key="9">
    <source>
        <dbReference type="EMBL" id="MBP1932137.1"/>
    </source>
</evidence>
<dbReference type="PANTHER" id="PTHR34582">
    <property type="entry name" value="UPF0702 TRANSMEMBRANE PROTEIN YCAP"/>
    <property type="match status" value="1"/>
</dbReference>
<feature type="transmembrane region" description="Helical" evidence="7">
    <location>
        <begin position="6"/>
        <end position="22"/>
    </location>
</feature>
<feature type="transmembrane region" description="Helical" evidence="7">
    <location>
        <begin position="54"/>
        <end position="75"/>
    </location>
</feature>
<evidence type="ECO:0000256" key="5">
    <source>
        <dbReference type="ARBA" id="ARBA00022989"/>
    </source>
</evidence>
<keyword evidence="4 7" id="KW-0812">Transmembrane</keyword>
<name>A0ABS4GQ06_9BACL</name>
<evidence type="ECO:0000313" key="10">
    <source>
        <dbReference type="Proteomes" id="UP001519343"/>
    </source>
</evidence>
<organism evidence="9 10">
    <name type="scientific">Ammoniphilus resinae</name>
    <dbReference type="NCBI Taxonomy" id="861532"/>
    <lineage>
        <taxon>Bacteria</taxon>
        <taxon>Bacillati</taxon>
        <taxon>Bacillota</taxon>
        <taxon>Bacilli</taxon>
        <taxon>Bacillales</taxon>
        <taxon>Paenibacillaceae</taxon>
        <taxon>Aneurinibacillus group</taxon>
        <taxon>Ammoniphilus</taxon>
    </lineage>
</organism>
<evidence type="ECO:0000256" key="7">
    <source>
        <dbReference type="SAM" id="Phobius"/>
    </source>
</evidence>
<comment type="caution">
    <text evidence="9">The sequence shown here is derived from an EMBL/GenBank/DDBJ whole genome shotgun (WGS) entry which is preliminary data.</text>
</comment>
<evidence type="ECO:0000256" key="1">
    <source>
        <dbReference type="ARBA" id="ARBA00004651"/>
    </source>
</evidence>
<keyword evidence="5 7" id="KW-1133">Transmembrane helix</keyword>
<feature type="domain" description="YetF C-terminal" evidence="8">
    <location>
        <begin position="76"/>
        <end position="145"/>
    </location>
</feature>
<protein>
    <submittedName>
        <fullName evidence="9">Uncharacterized membrane protein YcaP (DUF421 family)</fullName>
    </submittedName>
</protein>
<evidence type="ECO:0000256" key="3">
    <source>
        <dbReference type="ARBA" id="ARBA00022475"/>
    </source>
</evidence>
<dbReference type="Pfam" id="PF04239">
    <property type="entry name" value="DUF421"/>
    <property type="match status" value="1"/>
</dbReference>
<feature type="transmembrane region" description="Helical" evidence="7">
    <location>
        <begin position="29"/>
        <end position="48"/>
    </location>
</feature>
<reference evidence="9 10" key="1">
    <citation type="submission" date="2021-03" db="EMBL/GenBank/DDBJ databases">
        <title>Genomic Encyclopedia of Type Strains, Phase IV (KMG-IV): sequencing the most valuable type-strain genomes for metagenomic binning, comparative biology and taxonomic classification.</title>
        <authorList>
            <person name="Goeker M."/>
        </authorList>
    </citation>
    <scope>NUCLEOTIDE SEQUENCE [LARGE SCALE GENOMIC DNA]</scope>
    <source>
        <strain evidence="9 10">DSM 24738</strain>
    </source>
</reference>
<proteinExistence type="inferred from homology"/>
<evidence type="ECO:0000259" key="8">
    <source>
        <dbReference type="Pfam" id="PF04239"/>
    </source>
</evidence>
<evidence type="ECO:0000256" key="2">
    <source>
        <dbReference type="ARBA" id="ARBA00006448"/>
    </source>
</evidence>
<keyword evidence="10" id="KW-1185">Reference proteome</keyword>
<keyword evidence="6 7" id="KW-0472">Membrane</keyword>
<evidence type="ECO:0000256" key="6">
    <source>
        <dbReference type="ARBA" id="ARBA00023136"/>
    </source>
</evidence>
<accession>A0ABS4GQ06</accession>
<dbReference type="Proteomes" id="UP001519343">
    <property type="component" value="Unassembled WGS sequence"/>
</dbReference>
<comment type="similarity">
    <text evidence="2">Belongs to the UPF0702 family.</text>
</comment>
<gene>
    <name evidence="9" type="ORF">J2Z37_002138</name>
</gene>
<dbReference type="PANTHER" id="PTHR34582:SF2">
    <property type="entry name" value="UPF0702 TRANSMEMBRANE PROTEIN YDFR"/>
    <property type="match status" value="1"/>
</dbReference>